<dbReference type="EMBL" id="AMQM01006884">
    <property type="status" value="NOT_ANNOTATED_CDS"/>
    <property type="molecule type" value="Genomic_DNA"/>
</dbReference>
<dbReference type="KEGG" id="hro:HELRODRAFT_179572"/>
<dbReference type="InParanoid" id="T1FEW2"/>
<evidence type="ECO:0000313" key="2">
    <source>
        <dbReference type="EnsemblMetazoa" id="HelroP179572"/>
    </source>
</evidence>
<evidence type="ECO:0000313" key="1">
    <source>
        <dbReference type="EMBL" id="ESN95236.1"/>
    </source>
</evidence>
<organism evidence="2 3">
    <name type="scientific">Helobdella robusta</name>
    <name type="common">Californian leech</name>
    <dbReference type="NCBI Taxonomy" id="6412"/>
    <lineage>
        <taxon>Eukaryota</taxon>
        <taxon>Metazoa</taxon>
        <taxon>Spiralia</taxon>
        <taxon>Lophotrochozoa</taxon>
        <taxon>Annelida</taxon>
        <taxon>Clitellata</taxon>
        <taxon>Hirudinea</taxon>
        <taxon>Rhynchobdellida</taxon>
        <taxon>Glossiphoniidae</taxon>
        <taxon>Helobdella</taxon>
    </lineage>
</organism>
<dbReference type="GeneID" id="20207361"/>
<reference evidence="2" key="3">
    <citation type="submission" date="2015-06" db="UniProtKB">
        <authorList>
            <consortium name="EnsemblMetazoa"/>
        </authorList>
    </citation>
    <scope>IDENTIFICATION</scope>
</reference>
<sequence length="138" mass="15724">MATSFICCNKCEAKCVLKQDRNTDVDRQNTTQYRVDTRPFIHTIEYTMWVAASWMDEWIPASDCKLCPILKVCLDSDLLDGLDIDLLKMYGVPYLSIKHFMIPNTPIMTTAIVTKLMMTMEKVVRECIGGSVGINFSL</sequence>
<reference evidence="1 3" key="2">
    <citation type="journal article" date="2013" name="Nature">
        <title>Insights into bilaterian evolution from three spiralian genomes.</title>
        <authorList>
            <person name="Simakov O."/>
            <person name="Marletaz F."/>
            <person name="Cho S.J."/>
            <person name="Edsinger-Gonzales E."/>
            <person name="Havlak P."/>
            <person name="Hellsten U."/>
            <person name="Kuo D.H."/>
            <person name="Larsson T."/>
            <person name="Lv J."/>
            <person name="Arendt D."/>
            <person name="Savage R."/>
            <person name="Osoegawa K."/>
            <person name="de Jong P."/>
            <person name="Grimwood J."/>
            <person name="Chapman J.A."/>
            <person name="Shapiro H."/>
            <person name="Aerts A."/>
            <person name="Otillar R.P."/>
            <person name="Terry A.Y."/>
            <person name="Boore J.L."/>
            <person name="Grigoriev I.V."/>
            <person name="Lindberg D.R."/>
            <person name="Seaver E.C."/>
            <person name="Weisblat D.A."/>
            <person name="Putnam N.H."/>
            <person name="Rokhsar D.S."/>
        </authorList>
    </citation>
    <scope>NUCLEOTIDE SEQUENCE</scope>
</reference>
<name>T1FEW2_HELRO</name>
<evidence type="ECO:0000313" key="3">
    <source>
        <dbReference type="Proteomes" id="UP000015101"/>
    </source>
</evidence>
<dbReference type="AlphaFoldDB" id="T1FEW2"/>
<dbReference type="RefSeq" id="XP_009026640.1">
    <property type="nucleotide sequence ID" value="XM_009028392.1"/>
</dbReference>
<keyword evidence="3" id="KW-1185">Reference proteome</keyword>
<accession>T1FEW2</accession>
<proteinExistence type="predicted"/>
<dbReference type="HOGENOM" id="CLU_1857458_0_0_1"/>
<dbReference type="EnsemblMetazoa" id="HelroT179572">
    <property type="protein sequence ID" value="HelroP179572"/>
    <property type="gene ID" value="HelroG179572"/>
</dbReference>
<reference evidence="3" key="1">
    <citation type="submission" date="2012-12" db="EMBL/GenBank/DDBJ databases">
        <authorList>
            <person name="Hellsten U."/>
            <person name="Grimwood J."/>
            <person name="Chapman J.A."/>
            <person name="Shapiro H."/>
            <person name="Aerts A."/>
            <person name="Otillar R.P."/>
            <person name="Terry A.Y."/>
            <person name="Boore J.L."/>
            <person name="Simakov O."/>
            <person name="Marletaz F."/>
            <person name="Cho S.-J."/>
            <person name="Edsinger-Gonzales E."/>
            <person name="Havlak P."/>
            <person name="Kuo D.-H."/>
            <person name="Larsson T."/>
            <person name="Lv J."/>
            <person name="Arendt D."/>
            <person name="Savage R."/>
            <person name="Osoegawa K."/>
            <person name="de Jong P."/>
            <person name="Lindberg D.R."/>
            <person name="Seaver E.C."/>
            <person name="Weisblat D.A."/>
            <person name="Putnam N.H."/>
            <person name="Grigoriev I.V."/>
            <person name="Rokhsar D.S."/>
        </authorList>
    </citation>
    <scope>NUCLEOTIDE SEQUENCE</scope>
</reference>
<gene>
    <name evidence="2" type="primary">20207361</name>
    <name evidence="1" type="ORF">HELRODRAFT_179572</name>
</gene>
<dbReference type="CTD" id="20207361"/>
<protein>
    <submittedName>
        <fullName evidence="1 2">Uncharacterized protein</fullName>
    </submittedName>
</protein>
<dbReference type="EMBL" id="KB097536">
    <property type="protein sequence ID" value="ESN95236.1"/>
    <property type="molecule type" value="Genomic_DNA"/>
</dbReference>
<dbReference type="Proteomes" id="UP000015101">
    <property type="component" value="Unassembled WGS sequence"/>
</dbReference>